<evidence type="ECO:0000256" key="1">
    <source>
        <dbReference type="SAM" id="MobiDB-lite"/>
    </source>
</evidence>
<gene>
    <name evidence="2" type="ORF">VDBG_05479</name>
</gene>
<feature type="region of interest" description="Disordered" evidence="1">
    <location>
        <begin position="1"/>
        <end position="171"/>
    </location>
</feature>
<evidence type="ECO:0000313" key="2">
    <source>
        <dbReference type="EMBL" id="EEY19370.1"/>
    </source>
</evidence>
<dbReference type="OMA" id="DKAFGHE"/>
<dbReference type="KEGG" id="val:VDBG_05479"/>
<dbReference type="AlphaFoldDB" id="C9SL02"/>
<dbReference type="Proteomes" id="UP000008698">
    <property type="component" value="Unassembled WGS sequence"/>
</dbReference>
<dbReference type="eggNOG" id="ENOG502T2I9">
    <property type="taxonomic scope" value="Eukaryota"/>
</dbReference>
<name>C9SL02_VERA1</name>
<feature type="compositionally biased region" description="Low complexity" evidence="1">
    <location>
        <begin position="147"/>
        <end position="161"/>
    </location>
</feature>
<feature type="compositionally biased region" description="Basic and acidic residues" evidence="1">
    <location>
        <begin position="202"/>
        <end position="233"/>
    </location>
</feature>
<dbReference type="GeneID" id="9531352"/>
<dbReference type="HOGENOM" id="CLU_1143291_0_0_1"/>
<protein>
    <submittedName>
        <fullName evidence="2">Uncharacterized protein</fullName>
    </submittedName>
</protein>
<sequence>MSNFNNTSAPVPGATGYNDPAGTHGPHHSRIGNAIDPRVDSDRDGRAATNSSVPATGYENQNSRYENQPVGNRGVTGYDDPTGTHGPHATRAGNVADPRIDSDRDGRATADTSIPATGIRGPNTQSVSGGDHYDAWTGRISHGPTSAAAGTTAGTTAGTHATVDDGHKQGGLKESVKGVIAQGHGMGESVRGHFNAGVDGLLGDKEGQRKDAAVAAGGEREFARKDFEHKGTMDKSLGPGPNH</sequence>
<reference evidence="3" key="1">
    <citation type="journal article" date="2011" name="PLoS Pathog.">
        <title>Comparative genomics yields insights into niche adaptation of plant vascular wilt pathogens.</title>
        <authorList>
            <person name="Klosterman S.J."/>
            <person name="Subbarao K.V."/>
            <person name="Kang S."/>
            <person name="Veronese P."/>
            <person name="Gold S.E."/>
            <person name="Thomma B.P.H.J."/>
            <person name="Chen Z."/>
            <person name="Henrissat B."/>
            <person name="Lee Y.-H."/>
            <person name="Park J."/>
            <person name="Garcia-Pedrajas M.D."/>
            <person name="Barbara D.J."/>
            <person name="Anchieta A."/>
            <person name="de Jonge R."/>
            <person name="Santhanam P."/>
            <person name="Maruthachalam K."/>
            <person name="Atallah Z."/>
            <person name="Amyotte S.G."/>
            <person name="Paz Z."/>
            <person name="Inderbitzin P."/>
            <person name="Hayes R.J."/>
            <person name="Heiman D.I."/>
            <person name="Young S."/>
            <person name="Zeng Q."/>
            <person name="Engels R."/>
            <person name="Galagan J."/>
            <person name="Cuomo C.A."/>
            <person name="Dobinson K.F."/>
            <person name="Ma L.-J."/>
        </authorList>
    </citation>
    <scope>NUCLEOTIDE SEQUENCE [LARGE SCALE GENOMIC DNA]</scope>
    <source>
        <strain evidence="3">VaMs.102 / ATCC MYA-4576 / FGSC 10136</strain>
    </source>
</reference>
<feature type="compositionally biased region" description="Basic and acidic residues" evidence="1">
    <location>
        <begin position="37"/>
        <end position="46"/>
    </location>
</feature>
<accession>C9SL02</accession>
<evidence type="ECO:0000313" key="3">
    <source>
        <dbReference type="Proteomes" id="UP000008698"/>
    </source>
</evidence>
<feature type="compositionally biased region" description="Basic and acidic residues" evidence="1">
    <location>
        <begin position="98"/>
        <end position="108"/>
    </location>
</feature>
<feature type="compositionally biased region" description="Polar residues" evidence="1">
    <location>
        <begin position="48"/>
        <end position="70"/>
    </location>
</feature>
<dbReference type="OrthoDB" id="2590867at2759"/>
<dbReference type="RefSeq" id="XP_003004366.1">
    <property type="nucleotide sequence ID" value="XM_003004320.1"/>
</dbReference>
<organism evidence="3">
    <name type="scientific">Verticillium alfalfae (strain VaMs.102 / ATCC MYA-4576 / FGSC 10136)</name>
    <name type="common">Verticillium wilt of alfalfa</name>
    <name type="synonym">Verticillium albo-atrum</name>
    <dbReference type="NCBI Taxonomy" id="526221"/>
    <lineage>
        <taxon>Eukaryota</taxon>
        <taxon>Fungi</taxon>
        <taxon>Dikarya</taxon>
        <taxon>Ascomycota</taxon>
        <taxon>Pezizomycotina</taxon>
        <taxon>Sordariomycetes</taxon>
        <taxon>Hypocreomycetidae</taxon>
        <taxon>Glomerellales</taxon>
        <taxon>Plectosphaerellaceae</taxon>
        <taxon>Verticillium</taxon>
    </lineage>
</organism>
<dbReference type="PANTHER" id="PTHR39606:SF1">
    <property type="entry name" value="CELL SURFACE PROTEIN"/>
    <property type="match status" value="1"/>
</dbReference>
<proteinExistence type="predicted"/>
<dbReference type="PANTHER" id="PTHR39606">
    <property type="entry name" value="SURFACE PROTEIN, PUTATIVE-RELATED"/>
    <property type="match status" value="1"/>
</dbReference>
<keyword evidence="3" id="KW-1185">Reference proteome</keyword>
<feature type="region of interest" description="Disordered" evidence="1">
    <location>
        <begin position="201"/>
        <end position="243"/>
    </location>
</feature>
<dbReference type="EMBL" id="DS985219">
    <property type="protein sequence ID" value="EEY19370.1"/>
    <property type="molecule type" value="Genomic_DNA"/>
</dbReference>